<evidence type="ECO:0000256" key="4">
    <source>
        <dbReference type="ARBA" id="ARBA00022679"/>
    </source>
</evidence>
<gene>
    <name evidence="11" type="ORF">CAWG_03026</name>
</gene>
<comment type="similarity">
    <text evidence="2">Belongs to the BMT family.</text>
</comment>
<evidence type="ECO:0000256" key="3">
    <source>
        <dbReference type="ARBA" id="ARBA00022676"/>
    </source>
</evidence>
<dbReference type="EMBL" id="CM000310">
    <property type="protein sequence ID" value="EEQ44739.1"/>
    <property type="molecule type" value="Genomic_DNA"/>
</dbReference>
<evidence type="ECO:0000256" key="6">
    <source>
        <dbReference type="ARBA" id="ARBA00022968"/>
    </source>
</evidence>
<evidence type="ECO:0000256" key="7">
    <source>
        <dbReference type="ARBA" id="ARBA00022989"/>
    </source>
</evidence>
<evidence type="ECO:0008006" key="13">
    <source>
        <dbReference type="Google" id="ProtNLM"/>
    </source>
</evidence>
<evidence type="ECO:0000313" key="11">
    <source>
        <dbReference type="EMBL" id="EEQ44739.1"/>
    </source>
</evidence>
<dbReference type="GO" id="GO:0016020">
    <property type="term" value="C:membrane"/>
    <property type="evidence" value="ECO:0007669"/>
    <property type="project" value="UniProtKB-SubCell"/>
</dbReference>
<dbReference type="Pfam" id="PF12141">
    <property type="entry name" value="BMT"/>
    <property type="match status" value="1"/>
</dbReference>
<dbReference type="InterPro" id="IPR021988">
    <property type="entry name" value="BMT1"/>
</dbReference>
<comment type="subcellular location">
    <subcellularLocation>
        <location evidence="1">Membrane</location>
        <topology evidence="1">Single-pass type II membrane protein</topology>
    </subcellularLocation>
</comment>
<keyword evidence="12" id="KW-1185">Reference proteome</keyword>
<accession>C4YP80</accession>
<evidence type="ECO:0000256" key="5">
    <source>
        <dbReference type="ARBA" id="ARBA00022692"/>
    </source>
</evidence>
<dbReference type="OMA" id="DWKGPED"/>
<keyword evidence="5 10" id="KW-0812">Transmembrane</keyword>
<protein>
    <recommendedName>
        <fullName evidence="13">Beta-mannosyltransferase 1</fullName>
    </recommendedName>
</protein>
<keyword evidence="3" id="KW-0328">Glycosyltransferase</keyword>
<name>C4YP80_CANAW</name>
<keyword evidence="4" id="KW-0808">Transferase</keyword>
<evidence type="ECO:0000256" key="9">
    <source>
        <dbReference type="ARBA" id="ARBA00023316"/>
    </source>
</evidence>
<dbReference type="AlphaFoldDB" id="C4YP80"/>
<keyword evidence="7 10" id="KW-1133">Transmembrane helix</keyword>
<evidence type="ECO:0000256" key="2">
    <source>
        <dbReference type="ARBA" id="ARBA00009486"/>
    </source>
</evidence>
<dbReference type="GO" id="GO:0000030">
    <property type="term" value="F:mannosyltransferase activity"/>
    <property type="evidence" value="ECO:0007669"/>
    <property type="project" value="InterPro"/>
</dbReference>
<dbReference type="OrthoDB" id="3631276at2759"/>
<proteinExistence type="inferred from homology"/>
<feature type="transmembrane region" description="Helical" evidence="10">
    <location>
        <begin position="29"/>
        <end position="48"/>
    </location>
</feature>
<evidence type="ECO:0000256" key="1">
    <source>
        <dbReference type="ARBA" id="ARBA00004606"/>
    </source>
</evidence>
<organism evidence="11 12">
    <name type="scientific">Candida albicans (strain WO-1)</name>
    <name type="common">Yeast</name>
    <dbReference type="NCBI Taxonomy" id="294748"/>
    <lineage>
        <taxon>Eukaryota</taxon>
        <taxon>Fungi</taxon>
        <taxon>Dikarya</taxon>
        <taxon>Ascomycota</taxon>
        <taxon>Saccharomycotina</taxon>
        <taxon>Pichiomycetes</taxon>
        <taxon>Debaryomycetaceae</taxon>
        <taxon>Candida/Lodderomyces clade</taxon>
        <taxon>Candida</taxon>
    </lineage>
</organism>
<keyword evidence="8 10" id="KW-0472">Membrane</keyword>
<dbReference type="GO" id="GO:0071555">
    <property type="term" value="P:cell wall organization"/>
    <property type="evidence" value="ECO:0007669"/>
    <property type="project" value="UniProtKB-KW"/>
</dbReference>
<dbReference type="HOGENOM" id="CLU_013841_1_1_1"/>
<keyword evidence="6" id="KW-0735">Signal-anchor</keyword>
<dbReference type="VEuPathDB" id="FungiDB:CAWG_03026"/>
<dbReference type="PaxDb" id="5476-C4YP80"/>
<evidence type="ECO:0000313" key="12">
    <source>
        <dbReference type="Proteomes" id="UP000001429"/>
    </source>
</evidence>
<dbReference type="Proteomes" id="UP000001429">
    <property type="component" value="Chromosome 3"/>
</dbReference>
<reference evidence="11 12" key="1">
    <citation type="journal article" date="2009" name="Nature">
        <title>Evolution of pathogenicity and sexual reproduction in eight Candida genomes.</title>
        <authorList>
            <person name="Butler G."/>
            <person name="Rasmussen M.D."/>
            <person name="Lin M.F."/>
            <person name="Santos M.A."/>
            <person name="Sakthikumar S."/>
            <person name="Munro C.A."/>
            <person name="Rheinbay E."/>
            <person name="Grabherr M."/>
            <person name="Forche A."/>
            <person name="Reedy J.L."/>
            <person name="Agrafioti I."/>
            <person name="Arnaud M.B."/>
            <person name="Bates S."/>
            <person name="Brown A.J."/>
            <person name="Brunke S."/>
            <person name="Costanzo M.C."/>
            <person name="Fitzpatrick D.A."/>
            <person name="de Groot P.W."/>
            <person name="Harris D."/>
            <person name="Hoyer L.L."/>
            <person name="Hube B."/>
            <person name="Klis F.M."/>
            <person name="Kodira C."/>
            <person name="Lennard N."/>
            <person name="Logue M.E."/>
            <person name="Martin R."/>
            <person name="Neiman A.M."/>
            <person name="Nikolaou E."/>
            <person name="Quail M.A."/>
            <person name="Quinn J."/>
            <person name="Santos M.C."/>
            <person name="Schmitzberger F.F."/>
            <person name="Sherlock G."/>
            <person name="Shah P."/>
            <person name="Silverstein K.A."/>
            <person name="Skrzypek M.S."/>
            <person name="Soll D."/>
            <person name="Staggs R."/>
            <person name="Stansfield I."/>
            <person name="Stumpf M.P."/>
            <person name="Sudbery P.E."/>
            <person name="Srikantha T."/>
            <person name="Zeng Q."/>
            <person name="Berman J."/>
            <person name="Berriman M."/>
            <person name="Heitman J."/>
            <person name="Gow N.A."/>
            <person name="Lorenz M.C."/>
            <person name="Birren B.W."/>
            <person name="Kellis M."/>
            <person name="Cuomo C.A."/>
        </authorList>
    </citation>
    <scope>NUCLEOTIDE SEQUENCE [LARGE SCALE GENOMIC DNA]</scope>
    <source>
        <strain evidence="11 12">WO-1</strain>
    </source>
</reference>
<sequence>MDKFIQSFSHQYLDSSSSLKLTARRKRKLTILGLFLFSLISLMIIISYSNNNILPGLSGISISSTFSDYYSNPKQQNKFEQQIQDHQTTKKGKRTIIFPNNFNHVHDHKGSYMMKDSELVKYYVETMEQALDPEDLIYRNRFTYKLPNIPYTEQKIEMFSDGGGGGGDTSDSNTDMCPKLSTTIKVEASPAMNKNGDLKKILKTFLQEDSFYYRELSPFFPDLKKHFDEDTIDKHWYQFIGSTVWLEQYGVHLMVSRIIYTEKDQGSPKFSLAYLQVFDRNWKELDNVELIVPDPENISTTNNKNKNKKPYGYKSVLYPTIAPIPVYHNSKQTGGRFYGIEDPRIVLIKTRHGYEEPVLIYNSHHRKISEKHFDNDQEGKINFNNYRSLFIGWIWQTQLGKIHLEELPNNEFKKNEYIKIKEFVKPNNNRGRTEKNWALFINYNQRLNQGFDSHVYFANQLKNLKILKCSILNDNDDDCEWEFQMDDYEDAGVLHGGTELININQLLHQYDYPELNSIKDLIPNGREYWVGFARASLKNCGCGSRMYRPNLIVLMKDGKNYKFAYVSSFVGLGIEILPWYLDKGLCEHYNLIIPNGISSWTIEKDLHQKEKDKQVMDYMAFTISRRDATVDVVYVKGLLKALFTDSSSSKHLLAVEQTGFKSVTNVDCALKNSEKFCKIYGETFKIDQEQEDKEN</sequence>
<evidence type="ECO:0000256" key="8">
    <source>
        <dbReference type="ARBA" id="ARBA00023136"/>
    </source>
</evidence>
<keyword evidence="9" id="KW-0961">Cell wall biogenesis/degradation</keyword>
<evidence type="ECO:0000256" key="10">
    <source>
        <dbReference type="SAM" id="Phobius"/>
    </source>
</evidence>